<dbReference type="EMBL" id="QLMH01000006">
    <property type="protein sequence ID" value="RAK19491.1"/>
    <property type="molecule type" value="Genomic_DNA"/>
</dbReference>
<evidence type="ECO:0000313" key="4">
    <source>
        <dbReference type="Proteomes" id="UP000248555"/>
    </source>
</evidence>
<evidence type="ECO:0000256" key="1">
    <source>
        <dbReference type="SAM" id="Phobius"/>
    </source>
</evidence>
<keyword evidence="1" id="KW-1133">Transmembrane helix</keyword>
<feature type="transmembrane region" description="Helical" evidence="1">
    <location>
        <begin position="6"/>
        <end position="23"/>
    </location>
</feature>
<dbReference type="CDD" id="cd00158">
    <property type="entry name" value="RHOD"/>
    <property type="match status" value="1"/>
</dbReference>
<dbReference type="RefSeq" id="WP_111645147.1">
    <property type="nucleotide sequence ID" value="NZ_QLMH01000006.1"/>
</dbReference>
<dbReference type="InterPro" id="IPR001763">
    <property type="entry name" value="Rhodanese-like_dom"/>
</dbReference>
<reference evidence="3 4" key="1">
    <citation type="submission" date="2018-06" db="EMBL/GenBank/DDBJ databases">
        <title>Genomic Encyclopedia of Type Strains, Phase III (KMG-III): the genomes of soil and plant-associated and newly described type strains.</title>
        <authorList>
            <person name="Whitman W."/>
        </authorList>
    </citation>
    <scope>NUCLEOTIDE SEQUENCE [LARGE SCALE GENOMIC DNA]</scope>
    <source>
        <strain evidence="3 4">CGMCC 1.8979</strain>
    </source>
</reference>
<accession>A0A327YG28</accession>
<gene>
    <name evidence="3" type="ORF">B0I26_106115</name>
</gene>
<keyword evidence="1" id="KW-0472">Membrane</keyword>
<organism evidence="3 4">
    <name type="scientific">Paranoxybacillus vitaminiphilus</name>
    <dbReference type="NCBI Taxonomy" id="581036"/>
    <lineage>
        <taxon>Bacteria</taxon>
        <taxon>Bacillati</taxon>
        <taxon>Bacillota</taxon>
        <taxon>Bacilli</taxon>
        <taxon>Bacillales</taxon>
        <taxon>Anoxybacillaceae</taxon>
        <taxon>Paranoxybacillus</taxon>
    </lineage>
</organism>
<dbReference type="PANTHER" id="PTHR43031:SF17">
    <property type="entry name" value="SULFURTRANSFERASE YTWF-RELATED"/>
    <property type="match status" value="1"/>
</dbReference>
<keyword evidence="1" id="KW-0812">Transmembrane</keyword>
<dbReference type="InterPro" id="IPR036873">
    <property type="entry name" value="Rhodanese-like_dom_sf"/>
</dbReference>
<keyword evidence="4" id="KW-1185">Reference proteome</keyword>
<dbReference type="Proteomes" id="UP000248555">
    <property type="component" value="Unassembled WGS sequence"/>
</dbReference>
<dbReference type="SMART" id="SM00450">
    <property type="entry name" value="RHOD"/>
    <property type="match status" value="1"/>
</dbReference>
<dbReference type="InterPro" id="IPR050229">
    <property type="entry name" value="GlpE_sulfurtransferase"/>
</dbReference>
<dbReference type="Gene3D" id="3.40.250.10">
    <property type="entry name" value="Rhodanese-like domain"/>
    <property type="match status" value="1"/>
</dbReference>
<dbReference type="Pfam" id="PF00581">
    <property type="entry name" value="Rhodanese"/>
    <property type="match status" value="1"/>
</dbReference>
<dbReference type="AlphaFoldDB" id="A0A327YG28"/>
<dbReference type="OrthoDB" id="9800872at2"/>
<comment type="caution">
    <text evidence="3">The sequence shown here is derived from an EMBL/GenBank/DDBJ whole genome shotgun (WGS) entry which is preliminary data.</text>
</comment>
<dbReference type="GO" id="GO:0016740">
    <property type="term" value="F:transferase activity"/>
    <property type="evidence" value="ECO:0007669"/>
    <property type="project" value="UniProtKB-KW"/>
</dbReference>
<keyword evidence="3" id="KW-0808">Transferase</keyword>
<protein>
    <submittedName>
        <fullName evidence="3">Rhodanese-related sulfurtransferase</fullName>
    </submittedName>
</protein>
<proteinExistence type="predicted"/>
<sequence length="123" mass="13994">MESLMINGILIVLLAYFFITKILPPKGAKQITIEDLKQLLASKNNCQFIDVRTPMEYKARRIKEFKNIPLNELSSRLDELNKEKEIVVICQSGMRSNQATKLLVKHGFKNVTNVKGGMNAWNG</sequence>
<dbReference type="PANTHER" id="PTHR43031">
    <property type="entry name" value="FAD-DEPENDENT OXIDOREDUCTASE"/>
    <property type="match status" value="1"/>
</dbReference>
<feature type="domain" description="Rhodanese" evidence="2">
    <location>
        <begin position="42"/>
        <end position="123"/>
    </location>
</feature>
<evidence type="ECO:0000313" key="3">
    <source>
        <dbReference type="EMBL" id="RAK19491.1"/>
    </source>
</evidence>
<name>A0A327YG28_9BACL</name>
<evidence type="ECO:0000259" key="2">
    <source>
        <dbReference type="PROSITE" id="PS50206"/>
    </source>
</evidence>
<dbReference type="PROSITE" id="PS50206">
    <property type="entry name" value="RHODANESE_3"/>
    <property type="match status" value="1"/>
</dbReference>
<dbReference type="SUPFAM" id="SSF52821">
    <property type="entry name" value="Rhodanese/Cell cycle control phosphatase"/>
    <property type="match status" value="1"/>
</dbReference>